<evidence type="ECO:0000313" key="2">
    <source>
        <dbReference type="Proteomes" id="UP001489719"/>
    </source>
</evidence>
<evidence type="ECO:0000313" key="1">
    <source>
        <dbReference type="EMBL" id="KAK9323756.1"/>
    </source>
</evidence>
<gene>
    <name evidence="1" type="ORF">V1517DRAFT_319291</name>
</gene>
<protein>
    <submittedName>
        <fullName evidence="1">Inositol monophosphatase</fullName>
    </submittedName>
</protein>
<proteinExistence type="predicted"/>
<dbReference type="Proteomes" id="UP001489719">
    <property type="component" value="Unassembled WGS sequence"/>
</dbReference>
<dbReference type="EMBL" id="MU970057">
    <property type="protein sequence ID" value="KAK9323756.1"/>
    <property type="molecule type" value="Genomic_DNA"/>
</dbReference>
<sequence length="343" mass="37637">MVAFDDVIRCSPIIQGYGRTLSLKQRRTEQLVILNVCISQLIFCRDYSSAITKAETMAANIDLVEIRDFLVDLAKQAGELIKSNTGKTTYDDKVNSVDLVTETDAAVEKLVATKCTEKYPHFEFMGEESYEPGVTKLTDEPTFIVDPIDGTTNFIHSFPFSCTSLGFAINRVPVVGVIYNPFLNLMYTGIKGQGSFLNGAQKLPIRKPPVGSQLTLQNALIGIEWGTQRSGVNFEVKTETFKKLAAEDGNMVHGFRSLGSAAMNMCAVAAGQLDAYWEGGCYAWDVCAGWVIVTEAGGRVVGGNPGIWEPAVDQRIYLAVRGGNGSEKFIEDFWDSIEGELEY</sequence>
<reference evidence="2" key="1">
    <citation type="journal article" date="2024" name="Front. Bioeng. Biotechnol.">
        <title>Genome-scale model development and genomic sequencing of the oleaginous clade Lipomyces.</title>
        <authorList>
            <person name="Czajka J.J."/>
            <person name="Han Y."/>
            <person name="Kim J."/>
            <person name="Mondo S.J."/>
            <person name="Hofstad B.A."/>
            <person name="Robles A."/>
            <person name="Haridas S."/>
            <person name="Riley R."/>
            <person name="LaButti K."/>
            <person name="Pangilinan J."/>
            <person name="Andreopoulos W."/>
            <person name="Lipzen A."/>
            <person name="Yan J."/>
            <person name="Wang M."/>
            <person name="Ng V."/>
            <person name="Grigoriev I.V."/>
            <person name="Spatafora J.W."/>
            <person name="Magnuson J.K."/>
            <person name="Baker S.E."/>
            <person name="Pomraning K.R."/>
        </authorList>
    </citation>
    <scope>NUCLEOTIDE SEQUENCE [LARGE SCALE GENOMIC DNA]</scope>
    <source>
        <strain evidence="2">CBS 10300</strain>
    </source>
</reference>
<keyword evidence="2" id="KW-1185">Reference proteome</keyword>
<comment type="caution">
    <text evidence="1">The sequence shown here is derived from an EMBL/GenBank/DDBJ whole genome shotgun (WGS) entry which is preliminary data.</text>
</comment>
<name>A0ACC3TS64_9ASCO</name>
<accession>A0ACC3TS64</accession>
<organism evidence="1 2">
    <name type="scientific">Lipomyces orientalis</name>
    <dbReference type="NCBI Taxonomy" id="1233043"/>
    <lineage>
        <taxon>Eukaryota</taxon>
        <taxon>Fungi</taxon>
        <taxon>Dikarya</taxon>
        <taxon>Ascomycota</taxon>
        <taxon>Saccharomycotina</taxon>
        <taxon>Lipomycetes</taxon>
        <taxon>Lipomycetales</taxon>
        <taxon>Lipomycetaceae</taxon>
        <taxon>Lipomyces</taxon>
    </lineage>
</organism>